<reference evidence="2" key="1">
    <citation type="journal article" date="2019" name="Int. J. Syst. Evol. Microbiol.">
        <title>The Global Catalogue of Microorganisms (GCM) 10K type strain sequencing project: providing services to taxonomists for standard genome sequencing and annotation.</title>
        <authorList>
            <consortium name="The Broad Institute Genomics Platform"/>
            <consortium name="The Broad Institute Genome Sequencing Center for Infectious Disease"/>
            <person name="Wu L."/>
            <person name="Ma J."/>
        </authorList>
    </citation>
    <scope>NUCLEOTIDE SEQUENCE [LARGE SCALE GENOMIC DNA]</scope>
    <source>
        <strain evidence="2">KCTC 52416</strain>
    </source>
</reference>
<accession>A0ABV7JL51</accession>
<dbReference type="InterPro" id="IPR044543">
    <property type="entry name" value="YHJQ-like"/>
</dbReference>
<dbReference type="EMBL" id="JBHRTA010000030">
    <property type="protein sequence ID" value="MFC3197912.1"/>
    <property type="molecule type" value="Genomic_DNA"/>
</dbReference>
<evidence type="ECO:0000313" key="2">
    <source>
        <dbReference type="Proteomes" id="UP001595526"/>
    </source>
</evidence>
<dbReference type="Pfam" id="PF03860">
    <property type="entry name" value="Csp"/>
    <property type="match status" value="1"/>
</dbReference>
<name>A0ABV7JL51_9SPHI</name>
<dbReference type="PANTHER" id="PTHR37310:SF1">
    <property type="entry name" value="CYTOPLASMIC PROTEIN"/>
    <property type="match status" value="1"/>
</dbReference>
<dbReference type="PANTHER" id="PTHR37310">
    <property type="entry name" value="CYTOPLASMIC PROTEIN-RELATED"/>
    <property type="match status" value="1"/>
</dbReference>
<proteinExistence type="predicted"/>
<dbReference type="Gene3D" id="1.20.1270.360">
    <property type="match status" value="1"/>
</dbReference>
<protein>
    <submittedName>
        <fullName evidence="1">Four-helix bundle copper-binding protein</fullName>
    </submittedName>
</protein>
<organism evidence="1 2">
    <name type="scientific">Parapedobacter deserti</name>
    <dbReference type="NCBI Taxonomy" id="1912957"/>
    <lineage>
        <taxon>Bacteria</taxon>
        <taxon>Pseudomonadati</taxon>
        <taxon>Bacteroidota</taxon>
        <taxon>Sphingobacteriia</taxon>
        <taxon>Sphingobacteriales</taxon>
        <taxon>Sphingobacteriaceae</taxon>
        <taxon>Parapedobacter</taxon>
    </lineage>
</organism>
<comment type="caution">
    <text evidence="1">The sequence shown here is derived from an EMBL/GenBank/DDBJ whole genome shotgun (WGS) entry which is preliminary data.</text>
</comment>
<keyword evidence="2" id="KW-1185">Reference proteome</keyword>
<gene>
    <name evidence="1" type="ORF">ACFOET_09835</name>
</gene>
<dbReference type="Proteomes" id="UP001595526">
    <property type="component" value="Unassembled WGS sequence"/>
</dbReference>
<dbReference type="InterPro" id="IPR005560">
    <property type="entry name" value="Csp_YhjQ"/>
</dbReference>
<evidence type="ECO:0000313" key="1">
    <source>
        <dbReference type="EMBL" id="MFC3197912.1"/>
    </source>
</evidence>
<dbReference type="RefSeq" id="WP_379022054.1">
    <property type="nucleotide sequence ID" value="NZ_JBHRTA010000030.1"/>
</dbReference>
<dbReference type="CDD" id="cd08026">
    <property type="entry name" value="DUF326"/>
    <property type="match status" value="1"/>
</dbReference>
<sequence length="114" mass="12422">MVEEKFRECIALCYQCADACDHCATSCLREDHVKAMAACIHLDRFCAEICRTAASFMAKSSTTGHEGYVTEICGLCAKICDDCAEECEKHDHEHCAACAAACRQCAAVCRKMAA</sequence>